<dbReference type="AlphaFoldDB" id="A0A160VSG9"/>
<dbReference type="InterPro" id="IPR050586">
    <property type="entry name" value="CPA3_Na-H_Antiporter_D"/>
</dbReference>
<dbReference type="InterPro" id="IPR003918">
    <property type="entry name" value="NADH_UbQ_OxRdtase"/>
</dbReference>
<dbReference type="Pfam" id="PF00361">
    <property type="entry name" value="Proton_antipo_M"/>
    <property type="match status" value="1"/>
</dbReference>
<dbReference type="EMBL" id="CP015193">
    <property type="protein sequence ID" value="ASJ16699.1"/>
    <property type="molecule type" value="Genomic_DNA"/>
</dbReference>
<feature type="domain" description="NADH:quinone oxidoreductase/Mrp antiporter transmembrane" evidence="7">
    <location>
        <begin position="125"/>
        <end position="373"/>
    </location>
</feature>
<dbReference type="EMBL" id="LN999010">
    <property type="protein sequence ID" value="CUX77376.1"/>
    <property type="molecule type" value="Genomic_DNA"/>
</dbReference>
<dbReference type="GeneID" id="33322163"/>
<dbReference type="NCBIfam" id="NF006237">
    <property type="entry name" value="PRK08375.1-2"/>
    <property type="match status" value="1"/>
</dbReference>
<gene>
    <name evidence="8" type="ORF">A3L04_06250</name>
    <name evidence="9" type="ORF">CHITON_0597</name>
</gene>
<name>A0A160VSG9_9EURY</name>
<keyword evidence="4 6" id="KW-1133">Transmembrane helix</keyword>
<dbReference type="GO" id="GO:0005886">
    <property type="term" value="C:plasma membrane"/>
    <property type="evidence" value="ECO:0007669"/>
    <property type="project" value="UniProtKB-SubCell"/>
</dbReference>
<feature type="transmembrane region" description="Helical" evidence="6">
    <location>
        <begin position="378"/>
        <end position="398"/>
    </location>
</feature>
<dbReference type="GO" id="GO:0008137">
    <property type="term" value="F:NADH dehydrogenase (ubiquinone) activity"/>
    <property type="evidence" value="ECO:0007669"/>
    <property type="project" value="InterPro"/>
</dbReference>
<feature type="transmembrane region" description="Helical" evidence="6">
    <location>
        <begin position="44"/>
        <end position="68"/>
    </location>
</feature>
<feature type="transmembrane region" description="Helical" evidence="6">
    <location>
        <begin position="258"/>
        <end position="276"/>
    </location>
</feature>
<comment type="subcellular location">
    <subcellularLocation>
        <location evidence="1">Cell membrane</location>
        <topology evidence="1">Multi-pass membrane protein</topology>
    </subcellularLocation>
</comment>
<dbReference type="OrthoDB" id="101192at2157"/>
<proteinExistence type="predicted"/>
<evidence type="ECO:0000313" key="10">
    <source>
        <dbReference type="Proteomes" id="UP000093069"/>
    </source>
</evidence>
<reference evidence="10" key="1">
    <citation type="submission" date="2016-01" db="EMBL/GenBank/DDBJ databases">
        <authorList>
            <person name="Vorgias C.E."/>
        </authorList>
    </citation>
    <scope>NUCLEOTIDE SEQUENCE [LARGE SCALE GENOMIC DNA]</scope>
</reference>
<evidence type="ECO:0000313" key="9">
    <source>
        <dbReference type="EMBL" id="CUX77376.1"/>
    </source>
</evidence>
<keyword evidence="11" id="KW-1185">Reference proteome</keyword>
<evidence type="ECO:0000256" key="2">
    <source>
        <dbReference type="ARBA" id="ARBA00022475"/>
    </source>
</evidence>
<dbReference type="PANTHER" id="PTHR42703:SF1">
    <property type="entry name" value="NA(+)_H(+) ANTIPORTER SUBUNIT D1"/>
    <property type="match status" value="1"/>
</dbReference>
<accession>A0A160VSG9</accession>
<dbReference type="InterPro" id="IPR001750">
    <property type="entry name" value="ND/Mrp_TM"/>
</dbReference>
<evidence type="ECO:0000256" key="3">
    <source>
        <dbReference type="ARBA" id="ARBA00022692"/>
    </source>
</evidence>
<evidence type="ECO:0000256" key="4">
    <source>
        <dbReference type="ARBA" id="ARBA00022989"/>
    </source>
</evidence>
<feature type="transmembrane region" description="Helical" evidence="6">
    <location>
        <begin position="109"/>
        <end position="125"/>
    </location>
</feature>
<evidence type="ECO:0000256" key="1">
    <source>
        <dbReference type="ARBA" id="ARBA00004651"/>
    </source>
</evidence>
<evidence type="ECO:0000259" key="7">
    <source>
        <dbReference type="Pfam" id="PF00361"/>
    </source>
</evidence>
<reference evidence="8 11" key="3">
    <citation type="submission" date="2016-04" db="EMBL/GenBank/DDBJ databases">
        <title>Complete genome sequence of Thermococcus chitonophagus type strain GC74.</title>
        <authorList>
            <person name="Oger P.M."/>
        </authorList>
    </citation>
    <scope>NUCLEOTIDE SEQUENCE [LARGE SCALE GENOMIC DNA]</scope>
    <source>
        <strain evidence="8 11">GC74</strain>
    </source>
</reference>
<evidence type="ECO:0000256" key="6">
    <source>
        <dbReference type="SAM" id="Phobius"/>
    </source>
</evidence>
<evidence type="ECO:0000313" key="8">
    <source>
        <dbReference type="EMBL" id="ASJ16699.1"/>
    </source>
</evidence>
<feature type="transmembrane region" description="Helical" evidence="6">
    <location>
        <begin position="410"/>
        <end position="428"/>
    </location>
</feature>
<dbReference type="KEGG" id="tch:CHITON_0597"/>
<feature type="transmembrane region" description="Helical" evidence="6">
    <location>
        <begin position="202"/>
        <end position="220"/>
    </location>
</feature>
<feature type="transmembrane region" description="Helical" evidence="6">
    <location>
        <begin position="458"/>
        <end position="483"/>
    </location>
</feature>
<dbReference type="Proteomes" id="UP000250189">
    <property type="component" value="Chromosome"/>
</dbReference>
<organism evidence="9 10">
    <name type="scientific">Thermococcus chitonophagus</name>
    <dbReference type="NCBI Taxonomy" id="54262"/>
    <lineage>
        <taxon>Archaea</taxon>
        <taxon>Methanobacteriati</taxon>
        <taxon>Methanobacteriota</taxon>
        <taxon>Thermococci</taxon>
        <taxon>Thermococcales</taxon>
        <taxon>Thermococcaceae</taxon>
        <taxon>Thermococcus</taxon>
    </lineage>
</organism>
<dbReference type="Proteomes" id="UP000093069">
    <property type="component" value="Chromosome I"/>
</dbReference>
<reference evidence="9" key="2">
    <citation type="submission" date="2016-01" db="EMBL/GenBank/DDBJ databases">
        <authorList>
            <person name="Oliw E.H."/>
        </authorList>
    </citation>
    <scope>NUCLEOTIDE SEQUENCE</scope>
    <source>
        <strain evidence="9">1</strain>
    </source>
</reference>
<keyword evidence="3 6" id="KW-0812">Transmembrane</keyword>
<evidence type="ECO:0000313" key="11">
    <source>
        <dbReference type="Proteomes" id="UP000250189"/>
    </source>
</evidence>
<dbReference type="STRING" id="54262.CHITON_0597"/>
<keyword evidence="5 6" id="KW-0472">Membrane</keyword>
<sequence length="492" mass="53077">MNAVVMVIVPLISAILIYLVGALRIEGTIRAKFRLPLSLEVKALYILGAFTPMLLLPFVSSGVVGGYPRVMGIEIGIDRVSLLFLLGEFVAFGSASLYVLSKVTNWKELSLLLLVHSGLIGAFISKDFFNYYVFMELSAISSFALVASSKEEGSKEAAFKYLMLSMAASYLLILALGMIYFQTGYLNVNLARNLKDDLPVKMASVALMLKAGIFPLHIWLPDAHSKAKTHVSAILSGIAVKAPVYGLILLSNISDLDFLKPFALASMIFGVVLALMQKNVKRLLAYHTVSQMGYVLLGVTISPMAAALYSFAHATFKSGLFLSLGSLVDVRRRKELEFLGARDMPILLAIVLNLSLAIAGFGLTIGGVAKSALTDAKLFVYLASVGTAMSFTKVNYYLWKGHGVEPSIKAVMPGAIPAVIVFLAGIILGGKVSIYDSMIILGIILFFTLRTKIPRRDFLINVGISEGVVLISIITALLSFSLLSSLSLFGGF</sequence>
<dbReference type="PANTHER" id="PTHR42703">
    <property type="entry name" value="NADH DEHYDROGENASE"/>
    <property type="match status" value="1"/>
</dbReference>
<feature type="transmembrane region" description="Helical" evidence="6">
    <location>
        <begin position="232"/>
        <end position="252"/>
    </location>
</feature>
<dbReference type="RefSeq" id="WP_068576626.1">
    <property type="nucleotide sequence ID" value="NZ_CP015193.1"/>
</dbReference>
<feature type="transmembrane region" description="Helical" evidence="6">
    <location>
        <begin position="80"/>
        <end position="100"/>
    </location>
</feature>
<feature type="transmembrane region" description="Helical" evidence="6">
    <location>
        <begin position="161"/>
        <end position="182"/>
    </location>
</feature>
<dbReference type="PRINTS" id="PR01437">
    <property type="entry name" value="NUOXDRDTASE4"/>
</dbReference>
<dbReference type="GO" id="GO:0042773">
    <property type="term" value="P:ATP synthesis coupled electron transport"/>
    <property type="evidence" value="ECO:0007669"/>
    <property type="project" value="InterPro"/>
</dbReference>
<feature type="transmembrane region" description="Helical" evidence="6">
    <location>
        <begin position="6"/>
        <end position="23"/>
    </location>
</feature>
<feature type="transmembrane region" description="Helical" evidence="6">
    <location>
        <begin position="131"/>
        <end position="149"/>
    </location>
</feature>
<feature type="transmembrane region" description="Helical" evidence="6">
    <location>
        <begin position="346"/>
        <end position="366"/>
    </location>
</feature>
<keyword evidence="2" id="KW-1003">Cell membrane</keyword>
<evidence type="ECO:0000256" key="5">
    <source>
        <dbReference type="ARBA" id="ARBA00023136"/>
    </source>
</evidence>
<protein>
    <submittedName>
        <fullName evidence="8">Cation:proton antiporter</fullName>
    </submittedName>
    <submittedName>
        <fullName evidence="9">Na(+) H(+) antiporter subunit D</fullName>
    </submittedName>
</protein>